<dbReference type="AlphaFoldDB" id="A0A7Z8Y8U1"/>
<feature type="region of interest" description="Disordered" evidence="3">
    <location>
        <begin position="1"/>
        <end position="57"/>
    </location>
</feature>
<keyword evidence="2 6" id="KW-0560">Oxidoreductase</keyword>
<evidence type="ECO:0000313" key="7">
    <source>
        <dbReference type="Proteomes" id="UP000269974"/>
    </source>
</evidence>
<comment type="similarity">
    <text evidence="1">Belongs to the Gfo/Idh/MocA family.</text>
</comment>
<dbReference type="Gene3D" id="3.40.50.720">
    <property type="entry name" value="NAD(P)-binding Rossmann-like Domain"/>
    <property type="match status" value="1"/>
</dbReference>
<evidence type="ECO:0000256" key="1">
    <source>
        <dbReference type="ARBA" id="ARBA00010928"/>
    </source>
</evidence>
<evidence type="ECO:0000313" key="6">
    <source>
        <dbReference type="EMBL" id="VDG76046.1"/>
    </source>
</evidence>
<dbReference type="InterPro" id="IPR055170">
    <property type="entry name" value="GFO_IDH_MocA-like_dom"/>
</dbReference>
<name>A0A7Z8Y8U1_9ACTO</name>
<evidence type="ECO:0000259" key="5">
    <source>
        <dbReference type="Pfam" id="PF22725"/>
    </source>
</evidence>
<proteinExistence type="inferred from homology"/>
<dbReference type="Gene3D" id="3.30.360.10">
    <property type="entry name" value="Dihydrodipicolinate Reductase, domain 2"/>
    <property type="match status" value="1"/>
</dbReference>
<dbReference type="SUPFAM" id="SSF51735">
    <property type="entry name" value="NAD(P)-binding Rossmann-fold domains"/>
    <property type="match status" value="1"/>
</dbReference>
<dbReference type="Pfam" id="PF01408">
    <property type="entry name" value="GFO_IDH_MocA"/>
    <property type="match status" value="1"/>
</dbReference>
<dbReference type="Proteomes" id="UP000269974">
    <property type="component" value="Unassembled WGS sequence"/>
</dbReference>
<dbReference type="EC" id="1.1.1.18" evidence="6"/>
<dbReference type="RefSeq" id="WP_185933834.1">
    <property type="nucleotide sequence ID" value="NZ_UYIO01000001.1"/>
</dbReference>
<comment type="caution">
    <text evidence="6">The sequence shown here is derived from an EMBL/GenBank/DDBJ whole genome shotgun (WGS) entry which is preliminary data.</text>
</comment>
<dbReference type="SUPFAM" id="SSF55347">
    <property type="entry name" value="Glyceraldehyde-3-phosphate dehydrogenase-like, C-terminal domain"/>
    <property type="match status" value="1"/>
</dbReference>
<gene>
    <name evidence="6" type="primary">yisS</name>
    <name evidence="6" type="ORF">NCTC10327_00723</name>
</gene>
<organism evidence="6 7">
    <name type="scientific">Actinobaculum suis</name>
    <dbReference type="NCBI Taxonomy" id="1657"/>
    <lineage>
        <taxon>Bacteria</taxon>
        <taxon>Bacillati</taxon>
        <taxon>Actinomycetota</taxon>
        <taxon>Actinomycetes</taxon>
        <taxon>Actinomycetales</taxon>
        <taxon>Actinomycetaceae</taxon>
        <taxon>Actinobaculum</taxon>
    </lineage>
</organism>
<dbReference type="Pfam" id="PF22725">
    <property type="entry name" value="GFO_IDH_MocA_C3"/>
    <property type="match status" value="1"/>
</dbReference>
<dbReference type="PANTHER" id="PTHR42840:SF3">
    <property type="entry name" value="BINDING ROSSMANN FOLD OXIDOREDUCTASE, PUTATIVE (AFU_ORTHOLOGUE AFUA_2G10240)-RELATED"/>
    <property type="match status" value="1"/>
</dbReference>
<dbReference type="GO" id="GO:0000166">
    <property type="term" value="F:nucleotide binding"/>
    <property type="evidence" value="ECO:0007669"/>
    <property type="project" value="InterPro"/>
</dbReference>
<feature type="domain" description="Gfo/Idh/MocA-like oxidoreductase N-terminal" evidence="4">
    <location>
        <begin position="63"/>
        <end position="177"/>
    </location>
</feature>
<accession>A0A7Z8Y8U1</accession>
<dbReference type="EMBL" id="UYIO01000001">
    <property type="protein sequence ID" value="VDG76046.1"/>
    <property type="molecule type" value="Genomic_DNA"/>
</dbReference>
<feature type="domain" description="GFO/IDH/MocA-like oxidoreductase" evidence="5">
    <location>
        <begin position="198"/>
        <end position="315"/>
    </location>
</feature>
<dbReference type="PANTHER" id="PTHR42840">
    <property type="entry name" value="NAD(P)-BINDING ROSSMANN-FOLD SUPERFAMILY PROTEIN-RELATED"/>
    <property type="match status" value="1"/>
</dbReference>
<protein>
    <submittedName>
        <fullName evidence="6">Dehydrogenase</fullName>
        <ecNumber evidence="6">1.1.1.18</ecNumber>
    </submittedName>
</protein>
<evidence type="ECO:0000259" key="4">
    <source>
        <dbReference type="Pfam" id="PF01408"/>
    </source>
</evidence>
<reference evidence="6 7" key="1">
    <citation type="submission" date="2018-11" db="EMBL/GenBank/DDBJ databases">
        <authorList>
            <consortium name="Pathogen Informatics"/>
        </authorList>
    </citation>
    <scope>NUCLEOTIDE SEQUENCE [LARGE SCALE GENOMIC DNA]</scope>
    <source>
        <strain evidence="6 7">NCTC10327</strain>
    </source>
</reference>
<sequence length="413" mass="43796">MQAAATNKESTDAPGKAPVNATTEGTVNVTTGGAVNAATRDSARDSAIAPQEEPARGSELAIGQLGLGRAGAMHAKILNSRVARLVIADPQPGRAEQVAAELAEISRAQGISGARVEVASPEEIETGTGRAAGLDGVVITSPTNVHGEQIIAVAQRGLPVFCEKPVATSLAETLRVCANTPADAPIHIGFQRRFDPAYSAARKHVAAGKLGELRRVIMHTMDQNPPHREFLAASGGIFVDCLIHDFDVLRWVTGQEVEEVFAYGNDLGLADFRDFADAAETVAVLKMTGGVLVTASSSRYNGHGYDVRMELHGTTRTEVVGMDEKLPLVSLEPGVSYPQGEPWVDFIARFAECYAREIDAFLKVVQNGEAVPAGLADAVRALEIAEAAQRSFQEHRPVTVAEIRQAHAEIGTK</sequence>
<dbReference type="InterPro" id="IPR036291">
    <property type="entry name" value="NAD(P)-bd_dom_sf"/>
</dbReference>
<evidence type="ECO:0000256" key="3">
    <source>
        <dbReference type="SAM" id="MobiDB-lite"/>
    </source>
</evidence>
<evidence type="ECO:0000256" key="2">
    <source>
        <dbReference type="ARBA" id="ARBA00023002"/>
    </source>
</evidence>
<dbReference type="InterPro" id="IPR000683">
    <property type="entry name" value="Gfo/Idh/MocA-like_OxRdtase_N"/>
</dbReference>
<feature type="compositionally biased region" description="Low complexity" evidence="3">
    <location>
        <begin position="19"/>
        <end position="39"/>
    </location>
</feature>
<dbReference type="GO" id="GO:0050112">
    <property type="term" value="F:inositol 2-dehydrogenase (NAD+) activity"/>
    <property type="evidence" value="ECO:0007669"/>
    <property type="project" value="UniProtKB-EC"/>
</dbReference>